<reference evidence="4" key="2">
    <citation type="submission" date="2022-03" db="EMBL/GenBank/DDBJ databases">
        <title>Draft title - Genomic analysis of global carrot germplasm unveils the trajectory of domestication and the origin of high carotenoid orange carrot.</title>
        <authorList>
            <person name="Iorizzo M."/>
            <person name="Ellison S."/>
            <person name="Senalik D."/>
            <person name="Macko-Podgorni A."/>
            <person name="Grzebelus D."/>
            <person name="Bostan H."/>
            <person name="Rolling W."/>
            <person name="Curaba J."/>
            <person name="Simon P."/>
        </authorList>
    </citation>
    <scope>NUCLEOTIDE SEQUENCE</scope>
    <source>
        <tissue evidence="4">Leaf</tissue>
    </source>
</reference>
<dbReference type="PROSITE" id="PS50014">
    <property type="entry name" value="BROMODOMAIN_2"/>
    <property type="match status" value="1"/>
</dbReference>
<keyword evidence="5" id="KW-1185">Reference proteome</keyword>
<reference evidence="4" key="1">
    <citation type="journal article" date="2016" name="Nat. Genet.">
        <title>A high-quality carrot genome assembly provides new insights into carotenoid accumulation and asterid genome evolution.</title>
        <authorList>
            <person name="Iorizzo M."/>
            <person name="Ellison S."/>
            <person name="Senalik D."/>
            <person name="Zeng P."/>
            <person name="Satapoomin P."/>
            <person name="Huang J."/>
            <person name="Bowman M."/>
            <person name="Iovene M."/>
            <person name="Sanseverino W."/>
            <person name="Cavagnaro P."/>
            <person name="Yildiz M."/>
            <person name="Macko-Podgorni A."/>
            <person name="Moranska E."/>
            <person name="Grzebelus E."/>
            <person name="Grzebelus D."/>
            <person name="Ashrafi H."/>
            <person name="Zheng Z."/>
            <person name="Cheng S."/>
            <person name="Spooner D."/>
            <person name="Van Deynze A."/>
            <person name="Simon P."/>
        </authorList>
    </citation>
    <scope>NUCLEOTIDE SEQUENCE</scope>
    <source>
        <tissue evidence="4">Leaf</tissue>
    </source>
</reference>
<organism evidence="4 5">
    <name type="scientific">Daucus carota subsp. sativus</name>
    <name type="common">Carrot</name>
    <dbReference type="NCBI Taxonomy" id="79200"/>
    <lineage>
        <taxon>Eukaryota</taxon>
        <taxon>Viridiplantae</taxon>
        <taxon>Streptophyta</taxon>
        <taxon>Embryophyta</taxon>
        <taxon>Tracheophyta</taxon>
        <taxon>Spermatophyta</taxon>
        <taxon>Magnoliopsida</taxon>
        <taxon>eudicotyledons</taxon>
        <taxon>Gunneridae</taxon>
        <taxon>Pentapetalae</taxon>
        <taxon>asterids</taxon>
        <taxon>campanulids</taxon>
        <taxon>Apiales</taxon>
        <taxon>Apiaceae</taxon>
        <taxon>Apioideae</taxon>
        <taxon>Scandiceae</taxon>
        <taxon>Daucinae</taxon>
        <taxon>Daucus</taxon>
        <taxon>Daucus sect. Daucus</taxon>
    </lineage>
</organism>
<dbReference type="AlphaFoldDB" id="A0AAF0WHL7"/>
<dbReference type="InterPro" id="IPR036427">
    <property type="entry name" value="Bromodomain-like_sf"/>
</dbReference>
<dbReference type="InterPro" id="IPR052442">
    <property type="entry name" value="Env_Response_Regulator"/>
</dbReference>
<protein>
    <recommendedName>
        <fullName evidence="3">Bromo domain-containing protein</fullName>
    </recommendedName>
</protein>
<keyword evidence="1 2" id="KW-0103">Bromodomain</keyword>
<dbReference type="Gene3D" id="1.20.920.10">
    <property type="entry name" value="Bromodomain-like"/>
    <property type="match status" value="1"/>
</dbReference>
<dbReference type="EMBL" id="CP093344">
    <property type="protein sequence ID" value="WOG89712.1"/>
    <property type="molecule type" value="Genomic_DNA"/>
</dbReference>
<accession>A0AAF0WHL7</accession>
<evidence type="ECO:0000256" key="2">
    <source>
        <dbReference type="PROSITE-ProRule" id="PRU00035"/>
    </source>
</evidence>
<evidence type="ECO:0000313" key="4">
    <source>
        <dbReference type="EMBL" id="WOG89712.1"/>
    </source>
</evidence>
<dbReference type="PANTHER" id="PTHR46136:SF19">
    <property type="entry name" value="TRANSCRIPTION FACTOR GTE12"/>
    <property type="match status" value="1"/>
</dbReference>
<dbReference type="SMART" id="SM00297">
    <property type="entry name" value="BROMO"/>
    <property type="match status" value="1"/>
</dbReference>
<evidence type="ECO:0000313" key="5">
    <source>
        <dbReference type="Proteomes" id="UP000077755"/>
    </source>
</evidence>
<dbReference type="PANTHER" id="PTHR46136">
    <property type="entry name" value="TRANSCRIPTION FACTOR GTE8"/>
    <property type="match status" value="1"/>
</dbReference>
<evidence type="ECO:0000259" key="3">
    <source>
        <dbReference type="PROSITE" id="PS50014"/>
    </source>
</evidence>
<feature type="domain" description="Bromo" evidence="3">
    <location>
        <begin position="122"/>
        <end position="194"/>
    </location>
</feature>
<gene>
    <name evidence="4" type="ORF">DCAR_0208950</name>
</gene>
<sequence length="624" mass="69402">MTASDDVPKIRLKIKFSFKNADLLLKSGSSEVRKQTFMNEDCAQNISVDGNRGSTMKKSHEAAPHASDSLILYGADSSNVASPGQSSRKRGLLRVIDSAMNKRQKMDPSLKQHCGSILEALIKHPAALGFSEPVDPIKFNIPDYFSVVSSPMDLGTVRSKLQNDMYFSTEEFKDDVRLTFSNAMLYNPSDNIFNRNAKKLDGIFNTKLKSLDARLKCESMNPKQNSHSSGRERKTTETKYLCRRRSSVHSGLAPTISMSTEDKRKLTEEFVVATRPKIRENLMILNTGAANVSYSHIYKEVGINYAQISEGYLQSQEPAKNIQNSRSPGDKILQKAIGSRSTCRTAKTMPSASMVATRCSSCGSLECHCCPLDGYACAASSRDLASERHMGQNCDGSKMEHGSGLISDACKSDPESDGAVSVLDEQKICSSPQTSIVGTTGVAAEGWTTDSDLQLSPKKALRAAMLKSRFVDTILKAKQKTLLDHVEKVDPVKFRQQKEKLERQQLAEKARIEAQIRAAEVASSLRAQEELRIRRERERDEARIALQKMEKTVEIDENLNILKEFDMFSRGSDKSLVPFEASQGGHLGNILEHLGLYMKDDYMDYEDEEEGLFLHDREEGLVCS</sequence>
<dbReference type="InterPro" id="IPR001487">
    <property type="entry name" value="Bromodomain"/>
</dbReference>
<dbReference type="Pfam" id="PF00439">
    <property type="entry name" value="Bromodomain"/>
    <property type="match status" value="1"/>
</dbReference>
<proteinExistence type="predicted"/>
<dbReference type="SUPFAM" id="SSF47370">
    <property type="entry name" value="Bromodomain"/>
    <property type="match status" value="1"/>
</dbReference>
<dbReference type="Proteomes" id="UP000077755">
    <property type="component" value="Chromosome 2"/>
</dbReference>
<name>A0AAF0WHL7_DAUCS</name>
<dbReference type="PRINTS" id="PR00503">
    <property type="entry name" value="BROMODOMAIN"/>
</dbReference>
<evidence type="ECO:0000256" key="1">
    <source>
        <dbReference type="ARBA" id="ARBA00023117"/>
    </source>
</evidence>